<evidence type="ECO:0000259" key="4">
    <source>
        <dbReference type="PROSITE" id="PS51077"/>
    </source>
</evidence>
<keyword evidence="7" id="KW-1185">Reference proteome</keyword>
<dbReference type="PATRIC" id="fig|348824.6.peg.5541"/>
<dbReference type="RefSeq" id="WP_024315570.1">
    <property type="nucleotide sequence ID" value="NZ_ATTO01000023.1"/>
</dbReference>
<reference evidence="6" key="1">
    <citation type="submission" date="2013-11" db="EMBL/GenBank/DDBJ databases">
        <title>Draft genome sequence of the broad-host-range Rhizobium sp. LPU83 strain, a member of the low-genetic diversity Oregon-like Rhizobium sp. group.</title>
        <authorList>
            <person name="Wibberg D."/>
            <person name="Puehler A."/>
            <person name="Schlueter A."/>
        </authorList>
    </citation>
    <scope>NUCLEOTIDE SEQUENCE [LARGE SCALE GENOMIC DNA]</scope>
    <source>
        <strain evidence="6">LPU83</strain>
        <plasmid evidence="6">pLPU83c</plasmid>
    </source>
</reference>
<dbReference type="KEGG" id="rhl:LPU83_pLPU83c_0770"/>
<feature type="domain" description="IclR-ED" evidence="5">
    <location>
        <begin position="75"/>
        <end position="258"/>
    </location>
</feature>
<dbReference type="GO" id="GO:0003700">
    <property type="term" value="F:DNA-binding transcription factor activity"/>
    <property type="evidence" value="ECO:0007669"/>
    <property type="project" value="TreeGrafter"/>
</dbReference>
<dbReference type="AlphaFoldDB" id="W6RJI3"/>
<dbReference type="EMBL" id="HG916854">
    <property type="protein sequence ID" value="CDM61332.1"/>
    <property type="molecule type" value="Genomic_DNA"/>
</dbReference>
<geneLocation type="plasmid" evidence="6 7">
    <name>pLPU83c</name>
</geneLocation>
<proteinExistence type="predicted"/>
<organism evidence="6 7">
    <name type="scientific">Rhizobium favelukesii</name>
    <dbReference type="NCBI Taxonomy" id="348824"/>
    <lineage>
        <taxon>Bacteria</taxon>
        <taxon>Pseudomonadati</taxon>
        <taxon>Pseudomonadota</taxon>
        <taxon>Alphaproteobacteria</taxon>
        <taxon>Hyphomicrobiales</taxon>
        <taxon>Rhizobiaceae</taxon>
        <taxon>Rhizobium/Agrobacterium group</taxon>
        <taxon>Rhizobium</taxon>
    </lineage>
</organism>
<dbReference type="Gene3D" id="1.10.10.10">
    <property type="entry name" value="Winged helix-like DNA-binding domain superfamily/Winged helix DNA-binding domain"/>
    <property type="match status" value="1"/>
</dbReference>
<dbReference type="PROSITE" id="PS51077">
    <property type="entry name" value="HTH_ICLR"/>
    <property type="match status" value="1"/>
</dbReference>
<dbReference type="Proteomes" id="UP000019443">
    <property type="component" value="Plasmid pLPU83c"/>
</dbReference>
<dbReference type="SUPFAM" id="SSF55781">
    <property type="entry name" value="GAF domain-like"/>
    <property type="match status" value="1"/>
</dbReference>
<keyword evidence="1" id="KW-0805">Transcription regulation</keyword>
<dbReference type="GO" id="GO:0045892">
    <property type="term" value="P:negative regulation of DNA-templated transcription"/>
    <property type="evidence" value="ECO:0007669"/>
    <property type="project" value="TreeGrafter"/>
</dbReference>
<keyword evidence="3" id="KW-0804">Transcription</keyword>
<dbReference type="InterPro" id="IPR014757">
    <property type="entry name" value="Tscrpt_reg_IclR_C"/>
</dbReference>
<keyword evidence="2" id="KW-0238">DNA-binding</keyword>
<accession>W6RJI3</accession>
<dbReference type="PANTHER" id="PTHR30136:SF39">
    <property type="entry name" value="TRANSCRIPTIONAL REGULATORY PROTEIN"/>
    <property type="match status" value="1"/>
</dbReference>
<evidence type="ECO:0000313" key="6">
    <source>
        <dbReference type="EMBL" id="CDM61332.1"/>
    </source>
</evidence>
<dbReference type="InterPro" id="IPR050707">
    <property type="entry name" value="HTH_MetabolicPath_Reg"/>
</dbReference>
<dbReference type="SUPFAM" id="SSF46785">
    <property type="entry name" value="Winged helix' DNA-binding domain"/>
    <property type="match status" value="1"/>
</dbReference>
<evidence type="ECO:0000256" key="2">
    <source>
        <dbReference type="ARBA" id="ARBA00023125"/>
    </source>
</evidence>
<name>W6RJI3_9HYPH</name>
<dbReference type="InterPro" id="IPR036390">
    <property type="entry name" value="WH_DNA-bd_sf"/>
</dbReference>
<dbReference type="Pfam" id="PF09339">
    <property type="entry name" value="HTH_IclR"/>
    <property type="match status" value="1"/>
</dbReference>
<dbReference type="PROSITE" id="PS51078">
    <property type="entry name" value="ICLR_ED"/>
    <property type="match status" value="1"/>
</dbReference>
<dbReference type="Gene3D" id="3.30.450.40">
    <property type="match status" value="1"/>
</dbReference>
<evidence type="ECO:0000256" key="3">
    <source>
        <dbReference type="ARBA" id="ARBA00023163"/>
    </source>
</evidence>
<protein>
    <submittedName>
        <fullName evidence="6">HTH-type transcriptional regulator kipR Kip operon repressor protein</fullName>
    </submittedName>
</protein>
<dbReference type="SMART" id="SM00346">
    <property type="entry name" value="HTH_ICLR"/>
    <property type="match status" value="1"/>
</dbReference>
<dbReference type="HOGENOM" id="CLU_062618_4_0_5"/>
<dbReference type="InterPro" id="IPR036388">
    <property type="entry name" value="WH-like_DNA-bd_sf"/>
</dbReference>
<dbReference type="PANTHER" id="PTHR30136">
    <property type="entry name" value="HELIX-TURN-HELIX TRANSCRIPTIONAL REGULATOR, ICLR FAMILY"/>
    <property type="match status" value="1"/>
</dbReference>
<evidence type="ECO:0000313" key="7">
    <source>
        <dbReference type="Proteomes" id="UP000019443"/>
    </source>
</evidence>
<dbReference type="Pfam" id="PF01614">
    <property type="entry name" value="IclR_C"/>
    <property type="match status" value="1"/>
</dbReference>
<feature type="domain" description="HTH iclR-type" evidence="4">
    <location>
        <begin position="11"/>
        <end position="74"/>
    </location>
</feature>
<sequence>MARDEVAATGTQLLDRAVAILKFLGDIGQHGATMAMIGDVLGLKQPTAHRIITALERHGLVDRERETKRYRLGLALFAMGAAAADGTGLRVLARPALMRISAATGDSVFLMARAGFNTVCVDRQQGSYIIDSLTGHIGGQIPMGVGPASQAILAFLPSAEAAVIVATNAPLYKQYAPLTERKVKDALAAVRQNGYAIDHGELVAGISAIAVPILPPGRDAVAAIAINLTSARLTEERLPTLVNMLQSEVRQIEESLNPLDEPRLGSAAAAMVSPRR</sequence>
<keyword evidence="6" id="KW-0614">Plasmid</keyword>
<dbReference type="InterPro" id="IPR029016">
    <property type="entry name" value="GAF-like_dom_sf"/>
</dbReference>
<dbReference type="InterPro" id="IPR005471">
    <property type="entry name" value="Tscrpt_reg_IclR_N"/>
</dbReference>
<gene>
    <name evidence="6" type="ORF">LPU83_pLPU83c_0770</name>
</gene>
<evidence type="ECO:0000259" key="5">
    <source>
        <dbReference type="PROSITE" id="PS51078"/>
    </source>
</evidence>
<dbReference type="GO" id="GO:0003677">
    <property type="term" value="F:DNA binding"/>
    <property type="evidence" value="ECO:0007669"/>
    <property type="project" value="UniProtKB-KW"/>
</dbReference>
<evidence type="ECO:0000256" key="1">
    <source>
        <dbReference type="ARBA" id="ARBA00023015"/>
    </source>
</evidence>